<evidence type="ECO:0000313" key="2">
    <source>
        <dbReference type="Proteomes" id="UP001589834"/>
    </source>
</evidence>
<gene>
    <name evidence="1" type="ORF">ACFFGG_14475</name>
</gene>
<organism evidence="1 2">
    <name type="scientific">Ottowia pentelensis</name>
    <dbReference type="NCBI Taxonomy" id="511108"/>
    <lineage>
        <taxon>Bacteria</taxon>
        <taxon>Pseudomonadati</taxon>
        <taxon>Pseudomonadota</taxon>
        <taxon>Betaproteobacteria</taxon>
        <taxon>Burkholderiales</taxon>
        <taxon>Comamonadaceae</taxon>
        <taxon>Ottowia</taxon>
    </lineage>
</organism>
<dbReference type="RefSeq" id="WP_293221378.1">
    <property type="nucleotide sequence ID" value="NZ_JBHLTN010000029.1"/>
</dbReference>
<dbReference type="Proteomes" id="UP001589834">
    <property type="component" value="Unassembled WGS sequence"/>
</dbReference>
<protein>
    <submittedName>
        <fullName evidence="1">Uncharacterized protein</fullName>
    </submittedName>
</protein>
<name>A0ABV6PV71_9BURK</name>
<proteinExistence type="predicted"/>
<dbReference type="EMBL" id="JBHLTN010000029">
    <property type="protein sequence ID" value="MFC0593755.1"/>
    <property type="molecule type" value="Genomic_DNA"/>
</dbReference>
<sequence>MSIVQLPSPAHFTAGIEKRWDEVDPITQTFVAPNAFVSGVPWRYGLDDTVQITVNETGPRVRRRDCSDTDFDCNFWLGDAVLVAADPSPDTDPLQAPIRLKFSTGVRAVGGWVGVCPRDPFDAPFFDQPLFAVMWVALASDPQDWQLVINADGRTGHVCAPAKPLVAPFVGARATGGDRIVEVRFDAALIGNRRYDKLALSELTVER</sequence>
<evidence type="ECO:0000313" key="1">
    <source>
        <dbReference type="EMBL" id="MFC0593755.1"/>
    </source>
</evidence>
<keyword evidence="2" id="KW-1185">Reference proteome</keyword>
<comment type="caution">
    <text evidence="1">The sequence shown here is derived from an EMBL/GenBank/DDBJ whole genome shotgun (WGS) entry which is preliminary data.</text>
</comment>
<reference evidence="1 2" key="1">
    <citation type="submission" date="2024-09" db="EMBL/GenBank/DDBJ databases">
        <authorList>
            <person name="Sun Q."/>
            <person name="Mori K."/>
        </authorList>
    </citation>
    <scope>NUCLEOTIDE SEQUENCE [LARGE SCALE GENOMIC DNA]</scope>
    <source>
        <strain evidence="1 2">NCAIM B.02336</strain>
    </source>
</reference>
<accession>A0ABV6PV71</accession>